<comment type="caution">
    <text evidence="1">Lacks conserved residue(s) required for the propagation of feature annotation.</text>
</comment>
<dbReference type="SMART" id="SM00208">
    <property type="entry name" value="TNFR"/>
    <property type="match status" value="1"/>
</dbReference>
<feature type="non-terminal residue" evidence="3">
    <location>
        <position position="1"/>
    </location>
</feature>
<accession>Q4SSZ1</accession>
<dbReference type="GO" id="GO:0005886">
    <property type="term" value="C:plasma membrane"/>
    <property type="evidence" value="ECO:0007669"/>
    <property type="project" value="TreeGrafter"/>
</dbReference>
<dbReference type="PANTHER" id="PTHR46605">
    <property type="entry name" value="TUMOR NECROSIS FACTOR RECEPTOR"/>
    <property type="match status" value="1"/>
</dbReference>
<dbReference type="Gene3D" id="2.10.50.10">
    <property type="entry name" value="Tumor Necrosis Factor Receptor, subunit A, domain 2"/>
    <property type="match status" value="1"/>
</dbReference>
<feature type="disulfide bond" evidence="1">
    <location>
        <begin position="29"/>
        <end position="42"/>
    </location>
</feature>
<comment type="caution">
    <text evidence="3">The sequence shown here is derived from an EMBL/GenBank/DDBJ whole genome shotgun (WGS) entry which is preliminary data.</text>
</comment>
<dbReference type="EMBL" id="CAAE01014341">
    <property type="protein sequence ID" value="CAF96241.1"/>
    <property type="molecule type" value="Genomic_DNA"/>
</dbReference>
<dbReference type="InterPro" id="IPR052302">
    <property type="entry name" value="Neurotrophin_rcpt-DD"/>
</dbReference>
<feature type="domain" description="TNFR-Cys" evidence="2">
    <location>
        <begin position="16"/>
        <end position="49"/>
    </location>
</feature>
<keyword evidence="1" id="KW-1015">Disulfide bond</keyword>
<reference evidence="3" key="2">
    <citation type="submission" date="2004-02" db="EMBL/GenBank/DDBJ databases">
        <authorList>
            <consortium name="Genoscope"/>
            <consortium name="Whitehead Institute Centre for Genome Research"/>
        </authorList>
    </citation>
    <scope>NUCLEOTIDE SEQUENCE</scope>
</reference>
<evidence type="ECO:0000313" key="3">
    <source>
        <dbReference type="EMBL" id="CAF96241.1"/>
    </source>
</evidence>
<name>Q4SSZ1_TETNG</name>
<dbReference type="GO" id="GO:0005035">
    <property type="term" value="F:death receptor activity"/>
    <property type="evidence" value="ECO:0007669"/>
    <property type="project" value="TreeGrafter"/>
</dbReference>
<protein>
    <submittedName>
        <fullName evidence="3">(spotted green pufferfish) hypothetical protein</fullName>
    </submittedName>
</protein>
<dbReference type="PANTHER" id="PTHR46605:SF6">
    <property type="entry name" value="NERVE GROWTH FACTOR RECEPTOR A (TNFR SUPERFAMILY, MEMBER 16)"/>
    <property type="match status" value="1"/>
</dbReference>
<dbReference type="PROSITE" id="PS50050">
    <property type="entry name" value="TNFR_NGFR_2"/>
    <property type="match status" value="1"/>
</dbReference>
<dbReference type="GO" id="GO:0007266">
    <property type="term" value="P:Rho protein signal transduction"/>
    <property type="evidence" value="ECO:0007669"/>
    <property type="project" value="TreeGrafter"/>
</dbReference>
<dbReference type="GO" id="GO:0009986">
    <property type="term" value="C:cell surface"/>
    <property type="evidence" value="ECO:0007669"/>
    <property type="project" value="TreeGrafter"/>
</dbReference>
<dbReference type="SUPFAM" id="SSF57586">
    <property type="entry name" value="TNF receptor-like"/>
    <property type="match status" value="1"/>
</dbReference>
<gene>
    <name evidence="3" type="ORF">GSTENG00013205001</name>
</gene>
<dbReference type="GO" id="GO:0015026">
    <property type="term" value="F:coreceptor activity"/>
    <property type="evidence" value="ECO:0007669"/>
    <property type="project" value="TreeGrafter"/>
</dbReference>
<dbReference type="KEGG" id="tng:GSTEN00013205G001"/>
<organism evidence="3">
    <name type="scientific">Tetraodon nigroviridis</name>
    <name type="common">Spotted green pufferfish</name>
    <name type="synonym">Chelonodon nigroviridis</name>
    <dbReference type="NCBI Taxonomy" id="99883"/>
    <lineage>
        <taxon>Eukaryota</taxon>
        <taxon>Metazoa</taxon>
        <taxon>Chordata</taxon>
        <taxon>Craniata</taxon>
        <taxon>Vertebrata</taxon>
        <taxon>Euteleostomi</taxon>
        <taxon>Actinopterygii</taxon>
        <taxon>Neopterygii</taxon>
        <taxon>Teleostei</taxon>
        <taxon>Neoteleostei</taxon>
        <taxon>Acanthomorphata</taxon>
        <taxon>Eupercaria</taxon>
        <taxon>Tetraodontiformes</taxon>
        <taxon>Tetradontoidea</taxon>
        <taxon>Tetraodontidae</taxon>
        <taxon>Tetraodon</taxon>
    </lineage>
</organism>
<feature type="repeat" description="TNFR-Cys" evidence="1">
    <location>
        <begin position="16"/>
        <end position="49"/>
    </location>
</feature>
<evidence type="ECO:0000259" key="2">
    <source>
        <dbReference type="PROSITE" id="PS50050"/>
    </source>
</evidence>
<dbReference type="OrthoDB" id="8961493at2759"/>
<reference evidence="3" key="1">
    <citation type="journal article" date="2004" name="Nature">
        <title>Genome duplication in the teleost fish Tetraodon nigroviridis reveals the early vertebrate proto-karyotype.</title>
        <authorList>
            <person name="Jaillon O."/>
            <person name="Aury J.-M."/>
            <person name="Brunet F."/>
            <person name="Petit J.-L."/>
            <person name="Stange-Thomann N."/>
            <person name="Mauceli E."/>
            <person name="Bouneau L."/>
            <person name="Fischer C."/>
            <person name="Ozouf-Costaz C."/>
            <person name="Bernot A."/>
            <person name="Nicaud S."/>
            <person name="Jaffe D."/>
            <person name="Fisher S."/>
            <person name="Lutfalla G."/>
            <person name="Dossat C."/>
            <person name="Segurens B."/>
            <person name="Dasilva C."/>
            <person name="Salanoubat M."/>
            <person name="Levy M."/>
            <person name="Boudet N."/>
            <person name="Castellano S."/>
            <person name="Anthouard V."/>
            <person name="Jubin C."/>
            <person name="Castelli V."/>
            <person name="Katinka M."/>
            <person name="Vacherie B."/>
            <person name="Biemont C."/>
            <person name="Skalli Z."/>
            <person name="Cattolico L."/>
            <person name="Poulain J."/>
            <person name="De Berardinis V."/>
            <person name="Cruaud C."/>
            <person name="Duprat S."/>
            <person name="Brottier P."/>
            <person name="Coutanceau J.-P."/>
            <person name="Gouzy J."/>
            <person name="Parra G."/>
            <person name="Lardier G."/>
            <person name="Chapple C."/>
            <person name="McKernan K.J."/>
            <person name="McEwan P."/>
            <person name="Bosak S."/>
            <person name="Kellis M."/>
            <person name="Volff J.-N."/>
            <person name="Guigo R."/>
            <person name="Zody M.C."/>
            <person name="Mesirov J."/>
            <person name="Lindblad-Toh K."/>
            <person name="Birren B."/>
            <person name="Nusbaum C."/>
            <person name="Kahn D."/>
            <person name="Robinson-Rechavi M."/>
            <person name="Laudet V."/>
            <person name="Schachter V."/>
            <person name="Quetier F."/>
            <person name="Saurin W."/>
            <person name="Scarpelli C."/>
            <person name="Wincker P."/>
            <person name="Lander E.S."/>
            <person name="Weissenbach J."/>
            <person name="Roest Crollius H."/>
        </authorList>
    </citation>
    <scope>NUCLEOTIDE SEQUENCE [LARGE SCALE GENOMIC DNA]</scope>
</reference>
<dbReference type="AlphaFoldDB" id="Q4SSZ1"/>
<sequence length="89" mass="9490">VALAFTSKLERALELPCDSGQFTSGGECCLQCPPGEGVVRGCGATQTVCGQCLDSEYLKTHPRDTHRLPQSAAGAVINATFMLIFGFFY</sequence>
<evidence type="ECO:0000256" key="1">
    <source>
        <dbReference type="PROSITE-ProRule" id="PRU00206"/>
    </source>
</evidence>
<dbReference type="InterPro" id="IPR001368">
    <property type="entry name" value="TNFR/NGFR_Cys_rich_reg"/>
</dbReference>
<dbReference type="GO" id="GO:0048406">
    <property type="term" value="F:nerve growth factor binding"/>
    <property type="evidence" value="ECO:0007669"/>
    <property type="project" value="TreeGrafter"/>
</dbReference>
<proteinExistence type="predicted"/>